<protein>
    <recommendedName>
        <fullName evidence="4">DUF3352 domain-containing protein</fullName>
    </recommendedName>
</protein>
<dbReference type="EMBL" id="CP036273">
    <property type="protein sequence ID" value="QDU20131.1"/>
    <property type="molecule type" value="Genomic_DNA"/>
</dbReference>
<feature type="chain" id="PRO_5022152439" description="DUF3352 domain-containing protein" evidence="1">
    <location>
        <begin position="20"/>
        <end position="571"/>
    </location>
</feature>
<keyword evidence="1" id="KW-0732">Signal</keyword>
<sequence precursor="true">MIRSAALVALLALAPAARADTPDPLRFVSAKAGFFLKVERPRALAEVVTGLDAVRAAPTLGPVRDVLDGPVVRRGLQLLGFVERELGAKWPELLDQLAGGGAVVAGTLGEGNQPALLVVQGTEEVAVRKGFDLLIRALDDELARQGSKEKVGRGTQAGVDTARLGKDFFAARVGAALLISNRAEVLASALAQPTDRAGSLAVKPSVAAARGALPADPLAWVWVDFAAVRSAQATRDFLDSTRNDFLFQMVLGGTMASLRQSDFVAAGLHREGRGLRFAVRLPGGRGGFPDGYALHTPAAGGPGSLPLLEPPGVVYSQSFYLDFGHAWAKRGDLFTAEMVGQLDKANADLSKLLPGSAKFGELLEAWGPHHRLVVVNRPTQPYKTTPGQALPGFGYVASARDPRFLTGVPATIRAAGLVASLQLGLKMTETTHDGVKIVGWRFPENKALDGDPDGLRFNFEPCFAVVGDSLVVASTVDVCKALIPEVKRTATLPGGAAVWRGKGYAAGAADALAAVPEPFITDAVLRNGVGLADARKQVDALTAWVRGLGTARAELDIGRDVYRADVIWEPK</sequence>
<gene>
    <name evidence="2" type="ORF">ETAA1_20740</name>
</gene>
<dbReference type="OrthoDB" id="250718at2"/>
<proteinExistence type="predicted"/>
<dbReference type="Proteomes" id="UP000319576">
    <property type="component" value="Chromosome"/>
</dbReference>
<evidence type="ECO:0008006" key="4">
    <source>
        <dbReference type="Google" id="ProtNLM"/>
    </source>
</evidence>
<accession>A0A517XRJ2</accession>
<evidence type="ECO:0000313" key="2">
    <source>
        <dbReference type="EMBL" id="QDU20131.1"/>
    </source>
</evidence>
<evidence type="ECO:0000313" key="3">
    <source>
        <dbReference type="Proteomes" id="UP000319576"/>
    </source>
</evidence>
<keyword evidence="3" id="KW-1185">Reference proteome</keyword>
<dbReference type="AlphaFoldDB" id="A0A517XRJ2"/>
<reference evidence="2 3" key="1">
    <citation type="submission" date="2019-02" db="EMBL/GenBank/DDBJ databases">
        <title>Deep-cultivation of Planctomycetes and their phenomic and genomic characterization uncovers novel biology.</title>
        <authorList>
            <person name="Wiegand S."/>
            <person name="Jogler M."/>
            <person name="Boedeker C."/>
            <person name="Pinto D."/>
            <person name="Vollmers J."/>
            <person name="Rivas-Marin E."/>
            <person name="Kohn T."/>
            <person name="Peeters S.H."/>
            <person name="Heuer A."/>
            <person name="Rast P."/>
            <person name="Oberbeckmann S."/>
            <person name="Bunk B."/>
            <person name="Jeske O."/>
            <person name="Meyerdierks A."/>
            <person name="Storesund J.E."/>
            <person name="Kallscheuer N."/>
            <person name="Luecker S."/>
            <person name="Lage O.M."/>
            <person name="Pohl T."/>
            <person name="Merkel B.J."/>
            <person name="Hornburger P."/>
            <person name="Mueller R.-W."/>
            <person name="Bruemmer F."/>
            <person name="Labrenz M."/>
            <person name="Spormann A.M."/>
            <person name="Op den Camp H."/>
            <person name="Overmann J."/>
            <person name="Amann R."/>
            <person name="Jetten M.S.M."/>
            <person name="Mascher T."/>
            <person name="Medema M.H."/>
            <person name="Devos D.P."/>
            <person name="Kaster A.-K."/>
            <person name="Ovreas L."/>
            <person name="Rohde M."/>
            <person name="Galperin M.Y."/>
            <person name="Jogler C."/>
        </authorList>
    </citation>
    <scope>NUCLEOTIDE SEQUENCE [LARGE SCALE GENOMIC DNA]</scope>
    <source>
        <strain evidence="2 3">ETA_A1</strain>
    </source>
</reference>
<name>A0A517XRJ2_9BACT</name>
<evidence type="ECO:0000256" key="1">
    <source>
        <dbReference type="SAM" id="SignalP"/>
    </source>
</evidence>
<dbReference type="KEGG" id="uli:ETAA1_20740"/>
<organism evidence="2 3">
    <name type="scientific">Urbifossiella limnaea</name>
    <dbReference type="NCBI Taxonomy" id="2528023"/>
    <lineage>
        <taxon>Bacteria</taxon>
        <taxon>Pseudomonadati</taxon>
        <taxon>Planctomycetota</taxon>
        <taxon>Planctomycetia</taxon>
        <taxon>Gemmatales</taxon>
        <taxon>Gemmataceae</taxon>
        <taxon>Urbifossiella</taxon>
    </lineage>
</organism>
<feature type="signal peptide" evidence="1">
    <location>
        <begin position="1"/>
        <end position="19"/>
    </location>
</feature>
<dbReference type="RefSeq" id="WP_145237167.1">
    <property type="nucleotide sequence ID" value="NZ_CP036273.1"/>
</dbReference>